<evidence type="ECO:0000256" key="2">
    <source>
        <dbReference type="ARBA" id="ARBA00000751"/>
    </source>
</evidence>
<sequence length="169" mass="18650">MDELRFFAPDEEFFEFTNFAPFPVLIEGLRWPTTEHYFQAAKFADAGLRERIRTCPSPRAALDLARQLHRHVRRDWMSVRVDVMRTALRAKFTQHPALGVLLVGTGDARLVEASPRDSFWGRGPRGTGANVLGLLLVELRSELAASTAADPADPVHRGGQPGAADGDAS</sequence>
<dbReference type="InterPro" id="IPR037238">
    <property type="entry name" value="YbiA-like_sf"/>
</dbReference>
<feature type="domain" description="NADAR" evidence="4">
    <location>
        <begin position="6"/>
        <end position="143"/>
    </location>
</feature>
<comment type="catalytic activity">
    <reaction evidence="2">
        <text>2,5-diamino-6-hydroxy-4-(5-phosphoribosylamino)-pyrimidine + H2O = 2,5,6-triamino-4-hydroxypyrimidine + D-ribose 5-phosphate</text>
        <dbReference type="Rhea" id="RHEA:23436"/>
        <dbReference type="ChEBI" id="CHEBI:15377"/>
        <dbReference type="ChEBI" id="CHEBI:58614"/>
        <dbReference type="ChEBI" id="CHEBI:78346"/>
        <dbReference type="ChEBI" id="CHEBI:137796"/>
    </reaction>
</comment>
<evidence type="ECO:0000259" key="4">
    <source>
        <dbReference type="Pfam" id="PF08719"/>
    </source>
</evidence>
<protein>
    <recommendedName>
        <fullName evidence="4">NADAR domain-containing protein</fullName>
    </recommendedName>
</protein>
<evidence type="ECO:0000313" key="6">
    <source>
        <dbReference type="Proteomes" id="UP000198373"/>
    </source>
</evidence>
<dbReference type="EMBL" id="FZOO01000006">
    <property type="protein sequence ID" value="SNS69128.1"/>
    <property type="molecule type" value="Genomic_DNA"/>
</dbReference>
<evidence type="ECO:0000313" key="5">
    <source>
        <dbReference type="EMBL" id="SNS69128.1"/>
    </source>
</evidence>
<evidence type="ECO:0000256" key="1">
    <source>
        <dbReference type="ARBA" id="ARBA00000022"/>
    </source>
</evidence>
<gene>
    <name evidence="5" type="ORF">SAMN06893096_106229</name>
</gene>
<feature type="region of interest" description="Disordered" evidence="3">
    <location>
        <begin position="146"/>
        <end position="169"/>
    </location>
</feature>
<dbReference type="NCBIfam" id="TIGR02464">
    <property type="entry name" value="ribofla_fusion"/>
    <property type="match status" value="1"/>
</dbReference>
<dbReference type="Proteomes" id="UP000198373">
    <property type="component" value="Unassembled WGS sequence"/>
</dbReference>
<dbReference type="Pfam" id="PF08719">
    <property type="entry name" value="NADAR"/>
    <property type="match status" value="1"/>
</dbReference>
<accession>A0A239GK36</accession>
<proteinExistence type="predicted"/>
<keyword evidence="6" id="KW-1185">Reference proteome</keyword>
<dbReference type="RefSeq" id="WP_089306232.1">
    <property type="nucleotide sequence ID" value="NZ_FZOO01000006.1"/>
</dbReference>
<dbReference type="OrthoDB" id="164285at2"/>
<dbReference type="SUPFAM" id="SSF143990">
    <property type="entry name" value="YbiA-like"/>
    <property type="match status" value="1"/>
</dbReference>
<dbReference type="InterPro" id="IPR012816">
    <property type="entry name" value="NADAR"/>
</dbReference>
<comment type="catalytic activity">
    <reaction evidence="1">
        <text>5-amino-6-(5-phospho-D-ribosylamino)uracil + H2O = 5,6-diaminouracil + D-ribose 5-phosphate</text>
        <dbReference type="Rhea" id="RHEA:55020"/>
        <dbReference type="ChEBI" id="CHEBI:15377"/>
        <dbReference type="ChEBI" id="CHEBI:46252"/>
        <dbReference type="ChEBI" id="CHEBI:58453"/>
        <dbReference type="ChEBI" id="CHEBI:78346"/>
    </reaction>
</comment>
<dbReference type="Gene3D" id="1.10.357.40">
    <property type="entry name" value="YbiA-like"/>
    <property type="match status" value="1"/>
</dbReference>
<dbReference type="CDD" id="cd15457">
    <property type="entry name" value="NADAR"/>
    <property type="match status" value="1"/>
</dbReference>
<evidence type="ECO:0000256" key="3">
    <source>
        <dbReference type="SAM" id="MobiDB-lite"/>
    </source>
</evidence>
<name>A0A239GK36_9ACTN</name>
<dbReference type="AlphaFoldDB" id="A0A239GK36"/>
<organism evidence="5 6">
    <name type="scientific">Geodermatophilus pulveris</name>
    <dbReference type="NCBI Taxonomy" id="1564159"/>
    <lineage>
        <taxon>Bacteria</taxon>
        <taxon>Bacillati</taxon>
        <taxon>Actinomycetota</taxon>
        <taxon>Actinomycetes</taxon>
        <taxon>Geodermatophilales</taxon>
        <taxon>Geodermatophilaceae</taxon>
        <taxon>Geodermatophilus</taxon>
    </lineage>
</organism>
<reference evidence="6" key="1">
    <citation type="submission" date="2017-06" db="EMBL/GenBank/DDBJ databases">
        <authorList>
            <person name="Varghese N."/>
            <person name="Submissions S."/>
        </authorList>
    </citation>
    <scope>NUCLEOTIDE SEQUENCE [LARGE SCALE GENOMIC DNA]</scope>
    <source>
        <strain evidence="6">DSM 46839</strain>
    </source>
</reference>